<feature type="chain" id="PRO_5042066941" description="Secreted protein" evidence="1">
    <location>
        <begin position="23"/>
        <end position="111"/>
    </location>
</feature>
<keyword evidence="3" id="KW-1185">Reference proteome</keyword>
<reference evidence="2 3" key="1">
    <citation type="journal article" date="2023" name="IMA Fungus">
        <title>Comparative genomic study of the Penicillium genus elucidates a diverse pangenome and 15 lateral gene transfer events.</title>
        <authorList>
            <person name="Petersen C."/>
            <person name="Sorensen T."/>
            <person name="Nielsen M.R."/>
            <person name="Sondergaard T.E."/>
            <person name="Sorensen J.L."/>
            <person name="Fitzpatrick D.A."/>
            <person name="Frisvad J.C."/>
            <person name="Nielsen K.L."/>
        </authorList>
    </citation>
    <scope>NUCLEOTIDE SEQUENCE [LARGE SCALE GENOMIC DNA]</scope>
    <source>
        <strain evidence="2 3">IBT 29057</strain>
    </source>
</reference>
<evidence type="ECO:0008006" key="4">
    <source>
        <dbReference type="Google" id="ProtNLM"/>
    </source>
</evidence>
<accession>A0AAD6DA14</accession>
<sequence length="111" mass="12422">MKNSNSKYLLAALMMLSATAKAWNITVYASDGCPDTDDPAYYNGDDNLGCTENTAQHRCFILENMGDCWVSFYDSEDQCNGGGPQGDYGSVDEDQPISPDYNWDWYEIWGC</sequence>
<dbReference type="EMBL" id="JAQJAC010000010">
    <property type="protein sequence ID" value="KAJ5569004.1"/>
    <property type="molecule type" value="Genomic_DNA"/>
</dbReference>
<protein>
    <recommendedName>
        <fullName evidence="4">Secreted protein</fullName>
    </recommendedName>
</protein>
<keyword evidence="1" id="KW-0732">Signal</keyword>
<comment type="caution">
    <text evidence="2">The sequence shown here is derived from an EMBL/GenBank/DDBJ whole genome shotgun (WGS) entry which is preliminary data.</text>
</comment>
<dbReference type="Proteomes" id="UP001216150">
    <property type="component" value="Unassembled WGS sequence"/>
</dbReference>
<proteinExistence type="predicted"/>
<feature type="signal peptide" evidence="1">
    <location>
        <begin position="1"/>
        <end position="22"/>
    </location>
</feature>
<organism evidence="2 3">
    <name type="scientific">Penicillium hetheringtonii</name>
    <dbReference type="NCBI Taxonomy" id="911720"/>
    <lineage>
        <taxon>Eukaryota</taxon>
        <taxon>Fungi</taxon>
        <taxon>Dikarya</taxon>
        <taxon>Ascomycota</taxon>
        <taxon>Pezizomycotina</taxon>
        <taxon>Eurotiomycetes</taxon>
        <taxon>Eurotiomycetidae</taxon>
        <taxon>Eurotiales</taxon>
        <taxon>Aspergillaceae</taxon>
        <taxon>Penicillium</taxon>
    </lineage>
</organism>
<evidence type="ECO:0000256" key="1">
    <source>
        <dbReference type="SAM" id="SignalP"/>
    </source>
</evidence>
<dbReference type="AlphaFoldDB" id="A0AAD6DA14"/>
<name>A0AAD6DA14_9EURO</name>
<gene>
    <name evidence="2" type="ORF">N7450_011490</name>
</gene>
<evidence type="ECO:0000313" key="2">
    <source>
        <dbReference type="EMBL" id="KAJ5569004.1"/>
    </source>
</evidence>
<evidence type="ECO:0000313" key="3">
    <source>
        <dbReference type="Proteomes" id="UP001216150"/>
    </source>
</evidence>